<feature type="transmembrane region" description="Helical" evidence="1">
    <location>
        <begin position="15"/>
        <end position="33"/>
    </location>
</feature>
<evidence type="ECO:0000313" key="2">
    <source>
        <dbReference type="EMBL" id="EJX04908.1"/>
    </source>
</evidence>
<name>J9GQY3_9ZZZZ</name>
<sequence length="117" mass="12827">MSCVGFSCPQITTPVVTMVWVAMPSVSVLFLVCPPPPHNPLRKAIFRMSRSFLYSSNTTNVLTACDTRSFMAGTVDTPMLGGSTSCRKNDSRQVASVVLPVPFSPNRFRIGKCRVRL</sequence>
<proteinExistence type="predicted"/>
<keyword evidence="1" id="KW-1133">Transmembrane helix</keyword>
<evidence type="ECO:0000256" key="1">
    <source>
        <dbReference type="SAM" id="Phobius"/>
    </source>
</evidence>
<organism evidence="2">
    <name type="scientific">gut metagenome</name>
    <dbReference type="NCBI Taxonomy" id="749906"/>
    <lineage>
        <taxon>unclassified sequences</taxon>
        <taxon>metagenomes</taxon>
        <taxon>organismal metagenomes</taxon>
    </lineage>
</organism>
<comment type="caution">
    <text evidence="2">The sequence shown here is derived from an EMBL/GenBank/DDBJ whole genome shotgun (WGS) entry which is preliminary data.</text>
</comment>
<dbReference type="AlphaFoldDB" id="J9GQY3"/>
<protein>
    <submittedName>
        <fullName evidence="2">Uncharacterized protein</fullName>
    </submittedName>
</protein>
<accession>J9GQY3</accession>
<reference evidence="2" key="1">
    <citation type="journal article" date="2012" name="PLoS ONE">
        <title>Gene sets for utilization of primary and secondary nutrition supplies in the distal gut of endangered iberian lynx.</title>
        <authorList>
            <person name="Alcaide M."/>
            <person name="Messina E."/>
            <person name="Richter M."/>
            <person name="Bargiela R."/>
            <person name="Peplies J."/>
            <person name="Huws S.A."/>
            <person name="Newbold C.J."/>
            <person name="Golyshin P.N."/>
            <person name="Simon M.A."/>
            <person name="Lopez G."/>
            <person name="Yakimov M.M."/>
            <person name="Ferrer M."/>
        </authorList>
    </citation>
    <scope>NUCLEOTIDE SEQUENCE</scope>
</reference>
<keyword evidence="1" id="KW-0812">Transmembrane</keyword>
<dbReference type="EMBL" id="AMCI01001648">
    <property type="protein sequence ID" value="EJX04908.1"/>
    <property type="molecule type" value="Genomic_DNA"/>
</dbReference>
<gene>
    <name evidence="2" type="ORF">EVA_06983</name>
</gene>
<keyword evidence="1" id="KW-0472">Membrane</keyword>